<dbReference type="Gene3D" id="2.30.30.910">
    <property type="match status" value="1"/>
</dbReference>
<feature type="region of interest" description="Disordered" evidence="6">
    <location>
        <begin position="1"/>
        <end position="25"/>
    </location>
</feature>
<dbReference type="AlphaFoldDB" id="A0A2R5FC94"/>
<dbReference type="RefSeq" id="WP_109016974.1">
    <property type="nucleotide sequence ID" value="NZ_BDOQ01000021.1"/>
</dbReference>
<dbReference type="Proteomes" id="UP000245081">
    <property type="component" value="Unassembled WGS sequence"/>
</dbReference>
<evidence type="ECO:0000256" key="1">
    <source>
        <dbReference type="ARBA" id="ARBA00010577"/>
    </source>
</evidence>
<gene>
    <name evidence="9" type="primary">flgD</name>
    <name evidence="9" type="ORF">NMK_3438</name>
</gene>
<protein>
    <recommendedName>
        <fullName evidence="2 5">Basal-body rod modification protein FlgD</fullName>
    </recommendedName>
</protein>
<accession>A0A2R5FC94</accession>
<dbReference type="Pfam" id="PF03963">
    <property type="entry name" value="FlgD"/>
    <property type="match status" value="1"/>
</dbReference>
<reference evidence="9 10" key="1">
    <citation type="journal article" date="2018" name="Environ. Microbiol.">
        <title>Isolation and genomic characterization of Novimethylophilus kurashikiensis gen. nov. sp. nov., a new lanthanide-dependent methylotrophic species of Methylophilaceae.</title>
        <authorList>
            <person name="Lv H."/>
            <person name="Sahin N."/>
            <person name="Tani A."/>
        </authorList>
    </citation>
    <scope>NUCLEOTIDE SEQUENCE [LARGE SCALE GENOMIC DNA]</scope>
    <source>
        <strain evidence="9 10">La2-4</strain>
    </source>
</reference>
<comment type="similarity">
    <text evidence="1 5">Belongs to the FlgD family.</text>
</comment>
<keyword evidence="10" id="KW-1185">Reference proteome</keyword>
<evidence type="ECO:0000313" key="10">
    <source>
        <dbReference type="Proteomes" id="UP000245081"/>
    </source>
</evidence>
<comment type="caution">
    <text evidence="9">The sequence shown here is derived from an EMBL/GenBank/DDBJ whole genome shotgun (WGS) entry which is preliminary data.</text>
</comment>
<dbReference type="GO" id="GO:0044781">
    <property type="term" value="P:bacterial-type flagellum organization"/>
    <property type="evidence" value="ECO:0007669"/>
    <property type="project" value="UniProtKB-UniRule"/>
</dbReference>
<evidence type="ECO:0000313" key="9">
    <source>
        <dbReference type="EMBL" id="GBG15826.1"/>
    </source>
</evidence>
<evidence type="ECO:0000259" key="7">
    <source>
        <dbReference type="Pfam" id="PF13860"/>
    </source>
</evidence>
<comment type="function">
    <text evidence="4 5">Required for flagellar hook formation. May act as a scaffolding protein.</text>
</comment>
<keyword evidence="9" id="KW-0969">Cilium</keyword>
<sequence>MTAAVTGTTGTSSSATTSTTKSAAQEQEDRFLKLLVTQMKNQDPLNPLDNAQVTSQMAQLSTVTGIEKLNATLSAYSEAQSFQSASLIGHTVLAPGSFLTLTTAGAVAGADLDTAADKVTVSIMDDKNNVVRTMELGKKDSGTFAFTWDGKKTDGAQAATGNYSFKVKATLDGQAVSSTALAVGPVNSVLMSSTGSTLNVTGLGEVNLSDVRQVM</sequence>
<dbReference type="InterPro" id="IPR025963">
    <property type="entry name" value="FLgD_Tudor"/>
</dbReference>
<feature type="domain" description="FlgD/Vpr Ig-like" evidence="7">
    <location>
        <begin position="103"/>
        <end position="171"/>
    </location>
</feature>
<feature type="domain" description="FlgD Tudor-like" evidence="8">
    <location>
        <begin position="80"/>
        <end position="212"/>
    </location>
</feature>
<dbReference type="InterPro" id="IPR025965">
    <property type="entry name" value="FlgD/Vpr_Ig-like"/>
</dbReference>
<dbReference type="EMBL" id="BDOQ01000021">
    <property type="protein sequence ID" value="GBG15826.1"/>
    <property type="molecule type" value="Genomic_DNA"/>
</dbReference>
<name>A0A2R5FC94_9PROT</name>
<dbReference type="OrthoDB" id="9785233at2"/>
<dbReference type="Gene3D" id="2.60.40.4070">
    <property type="match status" value="1"/>
</dbReference>
<evidence type="ECO:0000256" key="6">
    <source>
        <dbReference type="SAM" id="MobiDB-lite"/>
    </source>
</evidence>
<keyword evidence="3 5" id="KW-1005">Bacterial flagellum biogenesis</keyword>
<keyword evidence="9" id="KW-0966">Cell projection</keyword>
<feature type="compositionally biased region" description="Low complexity" evidence="6">
    <location>
        <begin position="1"/>
        <end position="24"/>
    </location>
</feature>
<proteinExistence type="inferred from homology"/>
<dbReference type="InterPro" id="IPR005648">
    <property type="entry name" value="FlgD"/>
</dbReference>
<dbReference type="Pfam" id="PF13861">
    <property type="entry name" value="FLgD_tudor"/>
    <property type="match status" value="1"/>
</dbReference>
<evidence type="ECO:0000256" key="2">
    <source>
        <dbReference type="ARBA" id="ARBA00016013"/>
    </source>
</evidence>
<organism evidence="9 10">
    <name type="scientific">Novimethylophilus kurashikiensis</name>
    <dbReference type="NCBI Taxonomy" id="1825523"/>
    <lineage>
        <taxon>Bacteria</taxon>
        <taxon>Pseudomonadati</taxon>
        <taxon>Pseudomonadota</taxon>
        <taxon>Betaproteobacteria</taxon>
        <taxon>Nitrosomonadales</taxon>
        <taxon>Methylophilaceae</taxon>
        <taxon>Novimethylophilus</taxon>
    </lineage>
</organism>
<evidence type="ECO:0000256" key="3">
    <source>
        <dbReference type="ARBA" id="ARBA00022795"/>
    </source>
</evidence>
<dbReference type="Pfam" id="PF13860">
    <property type="entry name" value="FlgD_ig"/>
    <property type="match status" value="1"/>
</dbReference>
<evidence type="ECO:0000256" key="4">
    <source>
        <dbReference type="ARBA" id="ARBA00024746"/>
    </source>
</evidence>
<keyword evidence="9" id="KW-0282">Flagellum</keyword>
<evidence type="ECO:0000259" key="8">
    <source>
        <dbReference type="Pfam" id="PF13861"/>
    </source>
</evidence>
<evidence type="ECO:0000256" key="5">
    <source>
        <dbReference type="RuleBase" id="RU362076"/>
    </source>
</evidence>